<dbReference type="InterPro" id="IPR032710">
    <property type="entry name" value="NTF2-like_dom_sf"/>
</dbReference>
<dbReference type="AlphaFoldDB" id="A0A1Y2A110"/>
<reference evidence="2 3" key="1">
    <citation type="submission" date="2016-07" db="EMBL/GenBank/DDBJ databases">
        <title>Pervasive Adenine N6-methylation of Active Genes in Fungi.</title>
        <authorList>
            <consortium name="DOE Joint Genome Institute"/>
            <person name="Mondo S.J."/>
            <person name="Dannebaum R.O."/>
            <person name="Kuo R.C."/>
            <person name="Labutti K."/>
            <person name="Haridas S."/>
            <person name="Kuo A."/>
            <person name="Salamov A."/>
            <person name="Ahrendt S.R."/>
            <person name="Lipzen A."/>
            <person name="Sullivan W."/>
            <person name="Andreopoulos W.B."/>
            <person name="Clum A."/>
            <person name="Lindquist E."/>
            <person name="Daum C."/>
            <person name="Ramamoorthy G.K."/>
            <person name="Gryganskyi A."/>
            <person name="Culley D."/>
            <person name="Magnuson J.K."/>
            <person name="James T.Y."/>
            <person name="O'Malley M.A."/>
            <person name="Stajich J.E."/>
            <person name="Spatafora J.W."/>
            <person name="Visel A."/>
            <person name="Grigoriev I.V."/>
        </authorList>
    </citation>
    <scope>NUCLEOTIDE SEQUENCE [LARGE SCALE GENOMIC DNA]</scope>
    <source>
        <strain evidence="2 3">CBS 115471</strain>
    </source>
</reference>
<accession>A0A1Y2A110</accession>
<dbReference type="OrthoDB" id="3724021at2759"/>
<proteinExistence type="predicted"/>
<name>A0A1Y2A110_9PLEO</name>
<dbReference type="SUPFAM" id="SSF54427">
    <property type="entry name" value="NTF2-like"/>
    <property type="match status" value="1"/>
</dbReference>
<evidence type="ECO:0000313" key="2">
    <source>
        <dbReference type="EMBL" id="ORY16144.1"/>
    </source>
</evidence>
<dbReference type="Gene3D" id="3.10.450.50">
    <property type="match status" value="1"/>
</dbReference>
<organism evidence="2 3">
    <name type="scientific">Clohesyomyces aquaticus</name>
    <dbReference type="NCBI Taxonomy" id="1231657"/>
    <lineage>
        <taxon>Eukaryota</taxon>
        <taxon>Fungi</taxon>
        <taxon>Dikarya</taxon>
        <taxon>Ascomycota</taxon>
        <taxon>Pezizomycotina</taxon>
        <taxon>Dothideomycetes</taxon>
        <taxon>Pleosporomycetidae</taxon>
        <taxon>Pleosporales</taxon>
        <taxon>Lindgomycetaceae</taxon>
        <taxon>Clohesyomyces</taxon>
    </lineage>
</organism>
<evidence type="ECO:0000259" key="1">
    <source>
        <dbReference type="Pfam" id="PF13577"/>
    </source>
</evidence>
<evidence type="ECO:0000313" key="3">
    <source>
        <dbReference type="Proteomes" id="UP000193144"/>
    </source>
</evidence>
<gene>
    <name evidence="2" type="ORF">BCR34DRAFT_557793</name>
</gene>
<dbReference type="Pfam" id="PF13577">
    <property type="entry name" value="SnoaL_4"/>
    <property type="match status" value="1"/>
</dbReference>
<sequence length="218" mass="25154">MSVERMEISEIADLLKRERYYRDTAQWDLCRGTFHPDESKTYINVAWYEGDVEEFLRKSSMMHKGKVNIIHSSFDPVDIRVSGDRAISEAFCLVTSSVTIGGVDYELASHMRLASRLEKIADDGPWRILSIESTYVRDRIVSVFPRSTSTSPLVMSSEMLEYPKAYRHLALVMLSRGLRPRTDLPHEDDQEGIRRIFDSNRAFLEENGDRARNGNEKE</sequence>
<keyword evidence="3" id="KW-1185">Reference proteome</keyword>
<protein>
    <recommendedName>
        <fullName evidence="1">SnoaL-like domain-containing protein</fullName>
    </recommendedName>
</protein>
<feature type="domain" description="SnoaL-like" evidence="1">
    <location>
        <begin position="8"/>
        <end position="130"/>
    </location>
</feature>
<comment type="caution">
    <text evidence="2">The sequence shown here is derived from an EMBL/GenBank/DDBJ whole genome shotgun (WGS) entry which is preliminary data.</text>
</comment>
<dbReference type="InterPro" id="IPR037401">
    <property type="entry name" value="SnoaL-like"/>
</dbReference>
<dbReference type="EMBL" id="MCFA01000020">
    <property type="protein sequence ID" value="ORY16144.1"/>
    <property type="molecule type" value="Genomic_DNA"/>
</dbReference>
<dbReference type="Proteomes" id="UP000193144">
    <property type="component" value="Unassembled WGS sequence"/>
</dbReference>